<dbReference type="AlphaFoldDB" id="A0AAV6SZA4"/>
<accession>A0AAV6SZA4</accession>
<protein>
    <submittedName>
        <fullName evidence="1">Uncharacterized protein</fullName>
    </submittedName>
</protein>
<evidence type="ECO:0000313" key="2">
    <source>
        <dbReference type="Proteomes" id="UP000693946"/>
    </source>
</evidence>
<reference evidence="1 2" key="1">
    <citation type="journal article" date="2021" name="Sci. Rep.">
        <title>Chromosome anchoring in Senegalese sole (Solea senegalensis) reveals sex-associated markers and genome rearrangements in flatfish.</title>
        <authorList>
            <person name="Guerrero-Cozar I."/>
            <person name="Gomez-Garrido J."/>
            <person name="Berbel C."/>
            <person name="Martinez-Blanch J.F."/>
            <person name="Alioto T."/>
            <person name="Claros M.G."/>
            <person name="Gagnaire P.A."/>
            <person name="Manchado M."/>
        </authorList>
    </citation>
    <scope>NUCLEOTIDE SEQUENCE [LARGE SCALE GENOMIC DNA]</scope>
    <source>
        <strain evidence="1">Sse05_10M</strain>
    </source>
</reference>
<keyword evidence="2" id="KW-1185">Reference proteome</keyword>
<dbReference type="EMBL" id="JAGKHQ010000002">
    <property type="protein sequence ID" value="KAG7522459.1"/>
    <property type="molecule type" value="Genomic_DNA"/>
</dbReference>
<name>A0AAV6SZA4_SOLSE</name>
<proteinExistence type="predicted"/>
<dbReference type="Proteomes" id="UP000693946">
    <property type="component" value="Linkage Group LG10"/>
</dbReference>
<organism evidence="1 2">
    <name type="scientific">Solea senegalensis</name>
    <name type="common">Senegalese sole</name>
    <dbReference type="NCBI Taxonomy" id="28829"/>
    <lineage>
        <taxon>Eukaryota</taxon>
        <taxon>Metazoa</taxon>
        <taxon>Chordata</taxon>
        <taxon>Craniata</taxon>
        <taxon>Vertebrata</taxon>
        <taxon>Euteleostomi</taxon>
        <taxon>Actinopterygii</taxon>
        <taxon>Neopterygii</taxon>
        <taxon>Teleostei</taxon>
        <taxon>Neoteleostei</taxon>
        <taxon>Acanthomorphata</taxon>
        <taxon>Carangaria</taxon>
        <taxon>Pleuronectiformes</taxon>
        <taxon>Pleuronectoidei</taxon>
        <taxon>Soleidae</taxon>
        <taxon>Solea</taxon>
    </lineage>
</organism>
<comment type="caution">
    <text evidence="1">The sequence shown here is derived from an EMBL/GenBank/DDBJ whole genome shotgun (WGS) entry which is preliminary data.</text>
</comment>
<evidence type="ECO:0000313" key="1">
    <source>
        <dbReference type="EMBL" id="KAG7522459.1"/>
    </source>
</evidence>
<sequence>MTFDLSLKLWSKQKRAWHTVYIEQRVFNTISEKGEPDKTTENRDTSEARQHFYGKGVASDFNESERPCPNVAFRRTHRVFTAQSNLIQA</sequence>
<gene>
    <name evidence="1" type="ORF">JOB18_022807</name>
</gene>